<dbReference type="Pfam" id="PF00001">
    <property type="entry name" value="7tm_1"/>
    <property type="match status" value="1"/>
</dbReference>
<dbReference type="PANTHER" id="PTHR45695:SF22">
    <property type="entry name" value="G-PROTEIN COUPLED RECEPTORS FAMILY 1 PROFILE DOMAIN-CONTAINING PROTEIN"/>
    <property type="match status" value="1"/>
</dbReference>
<dbReference type="KEGG" id="cin:100175563"/>
<dbReference type="Ensembl" id="ENSCINT00000009456.3">
    <property type="protein sequence ID" value="ENSCINP00000009456.3"/>
    <property type="gene ID" value="ENSCING00000004578.3"/>
</dbReference>
<evidence type="ECO:0000256" key="1">
    <source>
        <dbReference type="ARBA" id="ARBA00004141"/>
    </source>
</evidence>
<dbReference type="CDD" id="cd15195">
    <property type="entry name" value="7tmA_GnRHR-like"/>
    <property type="match status" value="1"/>
</dbReference>
<dbReference type="RefSeq" id="NP_001165351.1">
    <property type="nucleotide sequence ID" value="NM_001171880.2"/>
</dbReference>
<evidence type="ECO:0000256" key="5">
    <source>
        <dbReference type="ARBA" id="ARBA00023136"/>
    </source>
</evidence>
<dbReference type="EMBL" id="AB540991">
    <property type="protein sequence ID" value="BAI66407.1"/>
    <property type="molecule type" value="mRNA"/>
</dbReference>
<dbReference type="PANTHER" id="PTHR45695">
    <property type="entry name" value="LEUCOKININ RECEPTOR-RELATED"/>
    <property type="match status" value="1"/>
</dbReference>
<feature type="transmembrane region" description="Helical" evidence="8">
    <location>
        <begin position="223"/>
        <end position="248"/>
    </location>
</feature>
<evidence type="ECO:0000256" key="3">
    <source>
        <dbReference type="ARBA" id="ARBA00022989"/>
    </source>
</evidence>
<dbReference type="OMA" id="KMNASSC"/>
<dbReference type="GO" id="GO:0007186">
    <property type="term" value="P:G protein-coupled receptor signaling pathway"/>
    <property type="evidence" value="ECO:0000318"/>
    <property type="project" value="GO_Central"/>
</dbReference>
<reference evidence="10" key="2">
    <citation type="journal article" date="2012" name="PLoS ONE">
        <title>A conserved non-reproductive GnRH system in chordates.</title>
        <authorList>
            <person name="Kusakabe T.G."/>
            <person name="Sakai T."/>
            <person name="Aoyama M."/>
            <person name="Kitajima Y."/>
            <person name="Miyamoto Y."/>
            <person name="Takigawa T."/>
            <person name="Daido Y."/>
            <person name="Fujiwara K."/>
            <person name="Terashima Y."/>
            <person name="Sugiuchi Y."/>
            <person name="Matassi G."/>
            <person name="Yagisawa H."/>
            <person name="Park M.K."/>
            <person name="Satake H."/>
            <person name="Tsuda M."/>
        </authorList>
    </citation>
    <scope>NUCLEOTIDE SEQUENCE</scope>
</reference>
<proteinExistence type="evidence at transcript level"/>
<keyword evidence="7" id="KW-0807">Transducer</keyword>
<keyword evidence="6 10" id="KW-0675">Receptor</keyword>
<dbReference type="PROSITE" id="PS50262">
    <property type="entry name" value="G_PROTEIN_RECEP_F1_2"/>
    <property type="match status" value="1"/>
</dbReference>
<feature type="transmembrane region" description="Helical" evidence="8">
    <location>
        <begin position="327"/>
        <end position="347"/>
    </location>
</feature>
<gene>
    <name evidence="10" type="primary">Ci-GnRHR4</name>
    <name evidence="11" type="synonym">ci-gnrhr4</name>
</gene>
<reference evidence="12" key="1">
    <citation type="journal article" date="2002" name="Science">
        <title>The draft genome of Ciona intestinalis: insights into chordate and vertebrate origins.</title>
        <authorList>
            <person name="Dehal P."/>
            <person name="Satou Y."/>
            <person name="Campbell R.K."/>
            <person name="Chapman J."/>
            <person name="Degnan B."/>
            <person name="De Tomaso A."/>
            <person name="Davidson B."/>
            <person name="Di Gregorio A."/>
            <person name="Gelpke M."/>
            <person name="Goodstein D.M."/>
            <person name="Harafuji N."/>
            <person name="Hastings K.E."/>
            <person name="Ho I."/>
            <person name="Hotta K."/>
            <person name="Huang W."/>
            <person name="Kawashima T."/>
            <person name="Lemaire P."/>
            <person name="Martinez D."/>
            <person name="Meinertzhagen I.A."/>
            <person name="Necula S."/>
            <person name="Nonaka M."/>
            <person name="Putnam N."/>
            <person name="Rash S."/>
            <person name="Saiga H."/>
            <person name="Satake M."/>
            <person name="Terry A."/>
            <person name="Yamada L."/>
            <person name="Wang H.G."/>
            <person name="Awazu S."/>
            <person name="Azumi K."/>
            <person name="Boore J."/>
            <person name="Branno M."/>
            <person name="Chin-Bow S."/>
            <person name="DeSantis R."/>
            <person name="Doyle S."/>
            <person name="Francino P."/>
            <person name="Keys D.N."/>
            <person name="Haga S."/>
            <person name="Hayashi H."/>
            <person name="Hino K."/>
            <person name="Imai K.S."/>
            <person name="Inaba K."/>
            <person name="Kano S."/>
            <person name="Kobayashi K."/>
            <person name="Kobayashi M."/>
            <person name="Lee B.I."/>
            <person name="Makabe K.W."/>
            <person name="Manohar C."/>
            <person name="Matassi G."/>
            <person name="Medina M."/>
            <person name="Mochizuki Y."/>
            <person name="Mount S."/>
            <person name="Morishita T."/>
            <person name="Miura S."/>
            <person name="Nakayama A."/>
            <person name="Nishizaka S."/>
            <person name="Nomoto H."/>
            <person name="Ohta F."/>
            <person name="Oishi K."/>
            <person name="Rigoutsos I."/>
            <person name="Sano M."/>
            <person name="Sasaki A."/>
            <person name="Sasakura Y."/>
            <person name="Shoguchi E."/>
            <person name="Shin-i T."/>
            <person name="Spagnuolo A."/>
            <person name="Stainier D."/>
            <person name="Suzuki M.M."/>
            <person name="Tassy O."/>
            <person name="Takatori N."/>
            <person name="Tokuoka M."/>
            <person name="Yagi K."/>
            <person name="Yoshizaki F."/>
            <person name="Wada S."/>
            <person name="Zhang C."/>
            <person name="Hyatt P.D."/>
            <person name="Larimer F."/>
            <person name="Detter C."/>
            <person name="Doggett N."/>
            <person name="Glavina T."/>
            <person name="Hawkins T."/>
            <person name="Richardson P."/>
            <person name="Lucas S."/>
            <person name="Kohara Y."/>
            <person name="Levine M."/>
            <person name="Satoh N."/>
            <person name="Rokhsar D.S."/>
        </authorList>
    </citation>
    <scope>NUCLEOTIDE SEQUENCE [LARGE SCALE GENOMIC DNA]</scope>
</reference>
<dbReference type="InterPro" id="IPR017452">
    <property type="entry name" value="GPCR_Rhodpsn_7TM"/>
</dbReference>
<evidence type="ECO:0000256" key="6">
    <source>
        <dbReference type="ARBA" id="ARBA00023170"/>
    </source>
</evidence>
<keyword evidence="12" id="KW-1185">Reference proteome</keyword>
<dbReference type="GO" id="GO:0005886">
    <property type="term" value="C:plasma membrane"/>
    <property type="evidence" value="ECO:0000318"/>
    <property type="project" value="GO_Central"/>
</dbReference>
<feature type="transmembrane region" description="Helical" evidence="8">
    <location>
        <begin position="90"/>
        <end position="115"/>
    </location>
</feature>
<keyword evidence="5 8" id="KW-0472">Membrane</keyword>
<comment type="subcellular location">
    <subcellularLocation>
        <location evidence="1">Membrane</location>
        <topology evidence="1">Multi-pass membrane protein</topology>
    </subcellularLocation>
</comment>
<feature type="transmembrane region" description="Helical" evidence="8">
    <location>
        <begin position="56"/>
        <end position="78"/>
    </location>
</feature>
<keyword evidence="3 8" id="KW-1133">Transmembrane helix</keyword>
<evidence type="ECO:0000256" key="8">
    <source>
        <dbReference type="SAM" id="Phobius"/>
    </source>
</evidence>
<dbReference type="OrthoDB" id="6410526at2759"/>
<feature type="domain" description="G-protein coupled receptors family 1 profile" evidence="9">
    <location>
        <begin position="68"/>
        <end position="343"/>
    </location>
</feature>
<evidence type="ECO:0000313" key="12">
    <source>
        <dbReference type="Proteomes" id="UP000008144"/>
    </source>
</evidence>
<dbReference type="CTD" id="100175563"/>
<accession>A0A1W2VVJ3</accession>
<dbReference type="HOGENOM" id="CLU_668946_0_0_1"/>
<dbReference type="PRINTS" id="PR00237">
    <property type="entry name" value="GPCRRHODOPSN"/>
</dbReference>
<evidence type="ECO:0000256" key="2">
    <source>
        <dbReference type="ARBA" id="ARBA00022692"/>
    </source>
</evidence>
<dbReference type="STRING" id="7719.ENSCINP00000009456"/>
<dbReference type="GeneID" id="100175563"/>
<dbReference type="Proteomes" id="UP000008144">
    <property type="component" value="Unassembled WGS sequence"/>
</dbReference>
<dbReference type="GO" id="GO:0004930">
    <property type="term" value="F:G protein-coupled receptor activity"/>
    <property type="evidence" value="ECO:0000318"/>
    <property type="project" value="GO_Central"/>
</dbReference>
<accession>D2KZ69</accession>
<evidence type="ECO:0000313" key="11">
    <source>
        <dbReference type="Ensembl" id="ENSCINP00000009456.3"/>
    </source>
</evidence>
<keyword evidence="2 8" id="KW-0812">Transmembrane</keyword>
<dbReference type="GO" id="GO:0032870">
    <property type="term" value="P:cellular response to hormone stimulus"/>
    <property type="evidence" value="ECO:0000318"/>
    <property type="project" value="GO_Central"/>
</dbReference>
<feature type="transmembrane region" description="Helical" evidence="8">
    <location>
        <begin position="135"/>
        <end position="156"/>
    </location>
</feature>
<dbReference type="AlphaFoldDB" id="D2KZ69"/>
<feature type="transmembrane region" description="Helical" evidence="8">
    <location>
        <begin position="168"/>
        <end position="188"/>
    </location>
</feature>
<dbReference type="InterPro" id="IPR000276">
    <property type="entry name" value="GPCR_Rhodpsn"/>
</dbReference>
<feature type="transmembrane region" description="Helical" evidence="8">
    <location>
        <begin position="287"/>
        <end position="307"/>
    </location>
</feature>
<organism evidence="10">
    <name type="scientific">Ciona intestinalis</name>
    <name type="common">Transparent sea squirt</name>
    <name type="synonym">Ascidia intestinalis</name>
    <dbReference type="NCBI Taxonomy" id="7719"/>
    <lineage>
        <taxon>Eukaryota</taxon>
        <taxon>Metazoa</taxon>
        <taxon>Chordata</taxon>
        <taxon>Tunicata</taxon>
        <taxon>Ascidiacea</taxon>
        <taxon>Phlebobranchia</taxon>
        <taxon>Cionidae</taxon>
        <taxon>Ciona</taxon>
    </lineage>
</organism>
<dbReference type="Gene3D" id="1.20.1070.10">
    <property type="entry name" value="Rhodopsin 7-helix transmembrane proteins"/>
    <property type="match status" value="1"/>
</dbReference>
<evidence type="ECO:0000313" key="10">
    <source>
        <dbReference type="EMBL" id="BAI66407.1"/>
    </source>
</evidence>
<name>D2KZ69_CIOIN</name>
<sequence length="411" mass="47546">MMTSPTMTSNITGCNVTSTYSPEFIIDNQYDCDAMFESFLSSQRLVFDSYHLTRIWVTWVIFFISLAGNLTVLVSVTVMRKTQSYSHCQLIMTHLSLANLAFTLFILPMDAIWNYTLEWLAGDVMCRVMNSLKQFAMYISSAMIMVMGVDRVTGLLRPVSANQQRRRIVKFLTVAWVFSFINSIPPSVMFSAGPYWPMRCECPNHYVVQCVDFHLIKKGREIFYIYSMFISFFIPLYCIIICYLIIAFSIAKMAKRAKATELQSSGFRPPSSRKSLARRSLQRAKKISQLVTGLITITFVICWGPYYVVGLMHWFNEQRIERLPEGIMLMSLYLNPCLHPFITVCLMKEIRENICRKPNCSLATPRFLLNETDRTQLSTATKREKRNRIIVSKFKKDSNKVTLIDEQPRDV</sequence>
<evidence type="ECO:0000256" key="4">
    <source>
        <dbReference type="ARBA" id="ARBA00023040"/>
    </source>
</evidence>
<keyword evidence="4" id="KW-0297">G-protein coupled receptor</keyword>
<evidence type="ECO:0000256" key="7">
    <source>
        <dbReference type="ARBA" id="ARBA00023224"/>
    </source>
</evidence>
<dbReference type="GeneTree" id="ENSGT00940000166987"/>
<evidence type="ECO:0000259" key="9">
    <source>
        <dbReference type="PROSITE" id="PS50262"/>
    </source>
</evidence>
<dbReference type="SUPFAM" id="SSF81321">
    <property type="entry name" value="Family A G protein-coupled receptor-like"/>
    <property type="match status" value="1"/>
</dbReference>
<protein>
    <submittedName>
        <fullName evidence="10 11">Gonadotropin-releasing hormone receptor</fullName>
    </submittedName>
</protein>
<reference evidence="11" key="3">
    <citation type="submission" date="2025-05" db="UniProtKB">
        <authorList>
            <consortium name="Ensembl"/>
        </authorList>
    </citation>
    <scope>IDENTIFICATION</scope>
</reference>